<feature type="compositionally biased region" description="Low complexity" evidence="1">
    <location>
        <begin position="364"/>
        <end position="373"/>
    </location>
</feature>
<evidence type="ECO:0000256" key="1">
    <source>
        <dbReference type="SAM" id="MobiDB-lite"/>
    </source>
</evidence>
<feature type="region of interest" description="Disordered" evidence="1">
    <location>
        <begin position="188"/>
        <end position="233"/>
    </location>
</feature>
<dbReference type="EMBL" id="JAPDMZ010000051">
    <property type="protein sequence ID" value="KAK0553371.1"/>
    <property type="molecule type" value="Genomic_DNA"/>
</dbReference>
<gene>
    <name evidence="2" type="ORF">OC846_002531</name>
</gene>
<feature type="compositionally biased region" description="Basic residues" evidence="1">
    <location>
        <begin position="294"/>
        <end position="303"/>
    </location>
</feature>
<feature type="compositionally biased region" description="Basic and acidic residues" evidence="1">
    <location>
        <begin position="213"/>
        <end position="231"/>
    </location>
</feature>
<dbReference type="Proteomes" id="UP001176517">
    <property type="component" value="Unassembled WGS sequence"/>
</dbReference>
<comment type="caution">
    <text evidence="2">The sequence shown here is derived from an EMBL/GenBank/DDBJ whole genome shotgun (WGS) entry which is preliminary data.</text>
</comment>
<feature type="compositionally biased region" description="Basic and acidic residues" evidence="1">
    <location>
        <begin position="311"/>
        <end position="323"/>
    </location>
</feature>
<feature type="compositionally biased region" description="Pro residues" evidence="1">
    <location>
        <begin position="374"/>
        <end position="383"/>
    </location>
</feature>
<feature type="region of interest" description="Disordered" evidence="1">
    <location>
        <begin position="275"/>
        <end position="403"/>
    </location>
</feature>
<feature type="compositionally biased region" description="Low complexity" evidence="1">
    <location>
        <begin position="391"/>
        <end position="402"/>
    </location>
</feature>
<organism evidence="2 3">
    <name type="scientific">Tilletia horrida</name>
    <dbReference type="NCBI Taxonomy" id="155126"/>
    <lineage>
        <taxon>Eukaryota</taxon>
        <taxon>Fungi</taxon>
        <taxon>Dikarya</taxon>
        <taxon>Basidiomycota</taxon>
        <taxon>Ustilaginomycotina</taxon>
        <taxon>Exobasidiomycetes</taxon>
        <taxon>Tilletiales</taxon>
        <taxon>Tilletiaceae</taxon>
        <taxon>Tilletia</taxon>
    </lineage>
</organism>
<sequence>MSQISTTVSTYILSKFARQDLNPAAPEQGLTWSFFDKPALVVKLYRTTSTPGPYHDALAQLGVTRQGQDPPSSMRLEVEWQVDNSVGSSQTQSGESPYSVLCLQKLDFDSQAAAFVGIKPRSELPLKATYQIDMVGFRYIDSSLGAAGPYRRFQLKFPNRADMFRFLGEIEHVCPCAEAVSAAVPAEKAGAPAPGKDASNVGNGANDPQCRTSTDERPQLQDKTNLAEKDFIQPQKAIPNAACERSTADPSGACQNDGQLADIRIKEINAAANVADTTEKDVSASDVEPVPVNKRAKPSKKKSTTSGPGDDATKEDVAAEKPSQKQKKTAAKPKAKPKARAGRQTAEAGVQAGGASTEIQAQDVGAPSAVPSTASPPRPPVDTDPPRADCAPLAPNGPLGPLRMTAQLTLGDLELPPLMDAQERLRWMSQSEISTAFEELLNSAWRDVTVGQMKVWTAQEVTTNFAEAASASTVTYRLDNLPKHLAIDDPPSPMKMPLSKEPFCQNLRRLVLTPPRKFVNSFYHSPPWDNFPYEITA</sequence>
<dbReference type="AlphaFoldDB" id="A0AAN6GTX2"/>
<protein>
    <submittedName>
        <fullName evidence="2">Uncharacterized protein</fullName>
    </submittedName>
</protein>
<evidence type="ECO:0000313" key="3">
    <source>
        <dbReference type="Proteomes" id="UP001176517"/>
    </source>
</evidence>
<feature type="compositionally biased region" description="Low complexity" evidence="1">
    <location>
        <begin position="188"/>
        <end position="199"/>
    </location>
</feature>
<accession>A0AAN6GTX2</accession>
<keyword evidence="3" id="KW-1185">Reference proteome</keyword>
<feature type="compositionally biased region" description="Basic residues" evidence="1">
    <location>
        <begin position="324"/>
        <end position="341"/>
    </location>
</feature>
<proteinExistence type="predicted"/>
<name>A0AAN6GTX2_9BASI</name>
<reference evidence="2" key="1">
    <citation type="journal article" date="2023" name="PhytoFront">
        <title>Draft Genome Resources of Seven Strains of Tilletia horrida, Causal Agent of Kernel Smut of Rice.</title>
        <authorList>
            <person name="Khanal S."/>
            <person name="Antony Babu S."/>
            <person name="Zhou X.G."/>
        </authorList>
    </citation>
    <scope>NUCLEOTIDE SEQUENCE</scope>
    <source>
        <strain evidence="2">TX6</strain>
    </source>
</reference>
<evidence type="ECO:0000313" key="2">
    <source>
        <dbReference type="EMBL" id="KAK0553371.1"/>
    </source>
</evidence>